<dbReference type="SUPFAM" id="SSF53335">
    <property type="entry name" value="S-adenosyl-L-methionine-dependent methyltransferases"/>
    <property type="match status" value="1"/>
</dbReference>
<dbReference type="PANTHER" id="PTHR43460">
    <property type="entry name" value="METHYLTRANSFERASE"/>
    <property type="match status" value="1"/>
</dbReference>
<dbReference type="GO" id="GO:0008168">
    <property type="term" value="F:methyltransferase activity"/>
    <property type="evidence" value="ECO:0007669"/>
    <property type="project" value="UniProtKB-KW"/>
</dbReference>
<dbReference type="InterPro" id="IPR041698">
    <property type="entry name" value="Methyltransf_25"/>
</dbReference>
<dbReference type="Proteomes" id="UP001652445">
    <property type="component" value="Unassembled WGS sequence"/>
</dbReference>
<dbReference type="Pfam" id="PF13649">
    <property type="entry name" value="Methyltransf_25"/>
    <property type="match status" value="1"/>
</dbReference>
<proteinExistence type="predicted"/>
<evidence type="ECO:0000313" key="2">
    <source>
        <dbReference type="EMBL" id="MCU6797465.1"/>
    </source>
</evidence>
<gene>
    <name evidence="2" type="ORF">OB236_35605</name>
</gene>
<organism evidence="2 3">
    <name type="scientific">Paenibacillus baimaensis</name>
    <dbReference type="NCBI Taxonomy" id="2982185"/>
    <lineage>
        <taxon>Bacteria</taxon>
        <taxon>Bacillati</taxon>
        <taxon>Bacillota</taxon>
        <taxon>Bacilli</taxon>
        <taxon>Bacillales</taxon>
        <taxon>Paenibacillaceae</taxon>
        <taxon>Paenibacillus</taxon>
    </lineage>
</organism>
<evidence type="ECO:0000259" key="1">
    <source>
        <dbReference type="Pfam" id="PF13649"/>
    </source>
</evidence>
<comment type="caution">
    <text evidence="2">The sequence shown here is derived from an EMBL/GenBank/DDBJ whole genome shotgun (WGS) entry which is preliminary data.</text>
</comment>
<dbReference type="Gene3D" id="3.40.50.150">
    <property type="entry name" value="Vaccinia Virus protein VP39"/>
    <property type="match status" value="1"/>
</dbReference>
<dbReference type="GO" id="GO:0032259">
    <property type="term" value="P:methylation"/>
    <property type="evidence" value="ECO:0007669"/>
    <property type="project" value="UniProtKB-KW"/>
</dbReference>
<feature type="domain" description="Methyltransferase" evidence="1">
    <location>
        <begin position="50"/>
        <end position="132"/>
    </location>
</feature>
<dbReference type="InterPro" id="IPR052939">
    <property type="entry name" value="23S_rRNA_MeTrnsfrase_RlmA"/>
</dbReference>
<dbReference type="RefSeq" id="WP_262688247.1">
    <property type="nucleotide sequence ID" value="NZ_JAOQIO010000121.1"/>
</dbReference>
<accession>A0ABT2US13</accession>
<dbReference type="EMBL" id="JAOQIO010000121">
    <property type="protein sequence ID" value="MCU6797465.1"/>
    <property type="molecule type" value="Genomic_DNA"/>
</dbReference>
<dbReference type="InterPro" id="IPR029063">
    <property type="entry name" value="SAM-dependent_MTases_sf"/>
</dbReference>
<keyword evidence="2" id="KW-0808">Transferase</keyword>
<keyword evidence="3" id="KW-1185">Reference proteome</keyword>
<protein>
    <submittedName>
        <fullName evidence="2">Class I SAM-dependent methyltransferase</fullName>
    </submittedName>
</protein>
<reference evidence="2 3" key="1">
    <citation type="submission" date="2022-09" db="EMBL/GenBank/DDBJ databases">
        <authorList>
            <person name="Han X.L."/>
            <person name="Wang Q."/>
            <person name="Lu T."/>
        </authorList>
    </citation>
    <scope>NUCLEOTIDE SEQUENCE [LARGE SCALE GENOMIC DNA]</scope>
    <source>
        <strain evidence="2 3">WQ 127069</strain>
    </source>
</reference>
<name>A0ABT2US13_9BACL</name>
<keyword evidence="2" id="KW-0489">Methyltransferase</keyword>
<sequence length="249" mass="28449">MNPLEYKNFYDKVGRLNGWDFSQLKVVSEGKQWDFYNEVTQRCKKSDLLLDIGTGGGERLLSISDSALLLVGIDNSNGMVQTAAANLHKSNKSNVRFLQMDAANLEFPSSFFNMVTCQHSHFCSEEVAKVLVQESWFLTQQVSNNDKYNIKQAFGRGQQFGADEGILKDKYLSELARAGFTEIQFYEYDATEYYESYEDLVFLLKYTPIIPDFGACDDDFNILQKFIADNQTAQGIRTNSNRFMIIARK</sequence>
<evidence type="ECO:0000313" key="3">
    <source>
        <dbReference type="Proteomes" id="UP001652445"/>
    </source>
</evidence>
<dbReference type="PANTHER" id="PTHR43460:SF1">
    <property type="entry name" value="METHYLTRANSFERASE TYPE 11 DOMAIN-CONTAINING PROTEIN"/>
    <property type="match status" value="1"/>
</dbReference>